<dbReference type="SUPFAM" id="SSF53474">
    <property type="entry name" value="alpha/beta-Hydrolases"/>
    <property type="match status" value="1"/>
</dbReference>
<dbReference type="InterPro" id="IPR029058">
    <property type="entry name" value="AB_hydrolase_fold"/>
</dbReference>
<name>A0A8S3YPG3_9EUPU</name>
<feature type="compositionally biased region" description="Low complexity" evidence="1">
    <location>
        <begin position="14"/>
        <end position="34"/>
    </location>
</feature>
<dbReference type="OrthoDB" id="273452at2759"/>
<dbReference type="InterPro" id="IPR007751">
    <property type="entry name" value="DUF676_lipase-like"/>
</dbReference>
<feature type="compositionally biased region" description="Polar residues" evidence="1">
    <location>
        <begin position="493"/>
        <end position="502"/>
    </location>
</feature>
<keyword evidence="4" id="KW-1185">Reference proteome</keyword>
<dbReference type="Proteomes" id="UP000678393">
    <property type="component" value="Unassembled WGS sequence"/>
</dbReference>
<feature type="region of interest" description="Disordered" evidence="1">
    <location>
        <begin position="470"/>
        <end position="506"/>
    </location>
</feature>
<gene>
    <name evidence="3" type="ORF">CUNI_LOCUS4537</name>
</gene>
<feature type="region of interest" description="Disordered" evidence="1">
    <location>
        <begin position="154"/>
        <end position="261"/>
    </location>
</feature>
<feature type="compositionally biased region" description="Polar residues" evidence="1">
    <location>
        <begin position="1"/>
        <end position="13"/>
    </location>
</feature>
<sequence length="830" mass="90751">KATLSATDSSITGSPRQRSSSNSSSSLASDRSASPHVRKRPSAKTFIKNMKPEGFKRPSSYYCNEAETANTKLDRVSAAPTGATLIGYRKMEPASAVQLGTFSPDLPDSFMGFQIERSHSTSLASLFPTSCMNRGSEESIPDVCKSTLSITLSSPPHPAALKAGSPISTNPERTSTTNLTSPTQSFHAPVRQIHSTGDSPSIVTSKPPIPPASRDSGPALSSPDKSVHSPTSTSVHSTKDGTLPVVERSLSSSSSPKLTKEDLKRLAEDISQALGEKEPSPSKLFTSNDDDFSDDDTNIANGFHDVLCTYKDDFSEVQALDSQAALSATSSGQVSISSSGVIYDAADIPLQNSDSALRRQLSSQEDTGSSTSVSAAVSSTQNDPLLTKTASEGTVVELRTPAVSNMCIDPRQKVTVIELLKDEYRRSLLEKQELSLIESSSIQHMAGESTTFSGHRAASDSDILKNCEDEERNCQTKSQEKTSIDGSEKRRTLLTSSSSYPELSQAVKPEPPKLVSIVGHRTVSFVQLRENLKLDMNFPGHLYSECPTLASSIPYFQVPTDDDFGPGIHLIVCVHGLDGNSADLRLVRTYIEMALPGFRLEVPQDTFADFDKMTDRLVDEILTFLETFGFPVSRISFVGHSLGNIIIRSTLSRPKMLHLLPKMYTFLSLSGPHLGTLYNTSGLVNMGMWFMQKWKKSGSLLQLSLKDHPDPRQTFLYRLSQKPVLQNFKHVLLVGSHQDRYVPYHSSRIEICKSAQKDSTLTGVIYREMVQNILEPIIQSPQCTLIRYDVFHSLPSTANTMIGRAAHIAVLDSEIFIEKFLTVTGLKYFQ</sequence>
<evidence type="ECO:0000313" key="4">
    <source>
        <dbReference type="Proteomes" id="UP000678393"/>
    </source>
</evidence>
<comment type="caution">
    <text evidence="3">The sequence shown here is derived from an EMBL/GenBank/DDBJ whole genome shotgun (WGS) entry which is preliminary data.</text>
</comment>
<feature type="compositionally biased region" description="Polar residues" evidence="1">
    <location>
        <begin position="166"/>
        <end position="186"/>
    </location>
</feature>
<feature type="non-terminal residue" evidence="3">
    <location>
        <position position="1"/>
    </location>
</feature>
<feature type="region of interest" description="Disordered" evidence="1">
    <location>
        <begin position="1"/>
        <end position="57"/>
    </location>
</feature>
<dbReference type="InterPro" id="IPR044294">
    <property type="entry name" value="Lipase-like"/>
</dbReference>
<feature type="compositionally biased region" description="Low complexity" evidence="1">
    <location>
        <begin position="369"/>
        <end position="380"/>
    </location>
</feature>
<organism evidence="3 4">
    <name type="scientific">Candidula unifasciata</name>
    <dbReference type="NCBI Taxonomy" id="100452"/>
    <lineage>
        <taxon>Eukaryota</taxon>
        <taxon>Metazoa</taxon>
        <taxon>Spiralia</taxon>
        <taxon>Lophotrochozoa</taxon>
        <taxon>Mollusca</taxon>
        <taxon>Gastropoda</taxon>
        <taxon>Heterobranchia</taxon>
        <taxon>Euthyneura</taxon>
        <taxon>Panpulmonata</taxon>
        <taxon>Eupulmonata</taxon>
        <taxon>Stylommatophora</taxon>
        <taxon>Helicina</taxon>
        <taxon>Helicoidea</taxon>
        <taxon>Geomitridae</taxon>
        <taxon>Candidula</taxon>
    </lineage>
</organism>
<feature type="compositionally biased region" description="Polar residues" evidence="1">
    <location>
        <begin position="193"/>
        <end position="204"/>
    </location>
</feature>
<reference evidence="3" key="1">
    <citation type="submission" date="2021-04" db="EMBL/GenBank/DDBJ databases">
        <authorList>
            <consortium name="Molecular Ecology Group"/>
        </authorList>
    </citation>
    <scope>NUCLEOTIDE SEQUENCE</scope>
</reference>
<dbReference type="Pfam" id="PF05057">
    <property type="entry name" value="DUF676"/>
    <property type="match status" value="1"/>
</dbReference>
<feature type="region of interest" description="Disordered" evidence="1">
    <location>
        <begin position="357"/>
        <end position="388"/>
    </location>
</feature>
<accession>A0A8S3YPG3</accession>
<evidence type="ECO:0000313" key="3">
    <source>
        <dbReference type="EMBL" id="CAG5118979.1"/>
    </source>
</evidence>
<dbReference type="EMBL" id="CAJHNH020000639">
    <property type="protein sequence ID" value="CAG5118979.1"/>
    <property type="molecule type" value="Genomic_DNA"/>
</dbReference>
<evidence type="ECO:0000256" key="1">
    <source>
        <dbReference type="SAM" id="MobiDB-lite"/>
    </source>
</evidence>
<dbReference type="PANTHER" id="PTHR12482">
    <property type="entry name" value="LIPASE ROG1-RELATED-RELATED"/>
    <property type="match status" value="1"/>
</dbReference>
<dbReference type="PANTHER" id="PTHR12482:SF5">
    <property type="entry name" value="DUF676 DOMAIN-CONTAINING PROTEIN"/>
    <property type="match status" value="1"/>
</dbReference>
<feature type="compositionally biased region" description="Basic and acidic residues" evidence="1">
    <location>
        <begin position="470"/>
        <end position="491"/>
    </location>
</feature>
<dbReference type="Gene3D" id="3.40.50.1820">
    <property type="entry name" value="alpha/beta hydrolase"/>
    <property type="match status" value="1"/>
</dbReference>
<dbReference type="AlphaFoldDB" id="A0A8S3YPG3"/>
<feature type="region of interest" description="Disordered" evidence="1">
    <location>
        <begin position="272"/>
        <end position="291"/>
    </location>
</feature>
<feature type="compositionally biased region" description="Polar residues" evidence="1">
    <location>
        <begin position="357"/>
        <end position="368"/>
    </location>
</feature>
<protein>
    <recommendedName>
        <fullName evidence="2">DUF676 domain-containing protein</fullName>
    </recommendedName>
</protein>
<proteinExistence type="predicted"/>
<feature type="domain" description="DUF676" evidence="2">
    <location>
        <begin position="568"/>
        <end position="751"/>
    </location>
</feature>
<evidence type="ECO:0000259" key="2">
    <source>
        <dbReference type="Pfam" id="PF05057"/>
    </source>
</evidence>